<evidence type="ECO:0000313" key="2">
    <source>
        <dbReference type="Proteomes" id="UP000237351"/>
    </source>
</evidence>
<dbReference type="RefSeq" id="WP_085783705.1">
    <property type="nucleotide sequence ID" value="NZ_CP008743.1"/>
</dbReference>
<dbReference type="KEGG" id="naf:GQ61_02115"/>
<keyword evidence="2" id="KW-1185">Reference proteome</keyword>
<dbReference type="EMBL" id="CP008743">
    <property type="protein sequence ID" value="ARN84326.1"/>
    <property type="molecule type" value="Genomic_DNA"/>
</dbReference>
<protein>
    <submittedName>
        <fullName evidence="1">Uncharacterized protein</fullName>
    </submittedName>
</protein>
<dbReference type="AlphaFoldDB" id="A0A1W6N3H2"/>
<accession>A0A1W6N3H2</accession>
<proteinExistence type="predicted"/>
<organism evidence="1 2">
    <name type="scientific">Candidatus Nucleicultrix amoebiphila FS5</name>
    <dbReference type="NCBI Taxonomy" id="1414854"/>
    <lineage>
        <taxon>Bacteria</taxon>
        <taxon>Pseudomonadati</taxon>
        <taxon>Pseudomonadota</taxon>
        <taxon>Alphaproteobacteria</taxon>
        <taxon>Holosporales</taxon>
        <taxon>Candidatus Nucleicultricaceae</taxon>
        <taxon>Candidatus Nucleicultrix</taxon>
    </lineage>
</organism>
<evidence type="ECO:0000313" key="1">
    <source>
        <dbReference type="EMBL" id="ARN84326.1"/>
    </source>
</evidence>
<sequence>MTDFGIMKHTLDRLKKLAEIKEYKVSVVSHVLENVTLPIIKVNYENFDLGIDSDATGRLKLTIDSYYPGLHELMVIYRAIIESLDGWRFVNTDHLGKPLILFKLECGVIDALPPNEKQASSASITFRIFIRI</sequence>
<gene>
    <name evidence="1" type="ORF">GQ61_02115</name>
</gene>
<reference evidence="1 2" key="1">
    <citation type="submission" date="2014-06" db="EMBL/GenBank/DDBJ databases">
        <title>The genome of the endonuclear symbiont Nucleicultrix amoebiphila.</title>
        <authorList>
            <person name="Schulz F."/>
            <person name="Horn M."/>
        </authorList>
    </citation>
    <scope>NUCLEOTIDE SEQUENCE [LARGE SCALE GENOMIC DNA]</scope>
    <source>
        <strain evidence="1 2">FS5</strain>
    </source>
</reference>
<dbReference type="STRING" id="1414854.GQ61_02115"/>
<dbReference type="Proteomes" id="UP000237351">
    <property type="component" value="Chromosome"/>
</dbReference>
<name>A0A1W6N3H2_9PROT</name>